<dbReference type="GO" id="GO:0051896">
    <property type="term" value="P:regulation of phosphatidylinositol 3-kinase/protein kinase B signal transduction"/>
    <property type="evidence" value="ECO:0007669"/>
    <property type="project" value="TreeGrafter"/>
</dbReference>
<dbReference type="Proteomes" id="UP000242525">
    <property type="component" value="Unassembled WGS sequence"/>
</dbReference>
<dbReference type="PROSITE" id="PS50056">
    <property type="entry name" value="TYR_PHOSPHATASE_2"/>
    <property type="match status" value="1"/>
</dbReference>
<dbReference type="SUPFAM" id="SSF52799">
    <property type="entry name" value="(Phosphotyrosine protein) phosphatases II"/>
    <property type="match status" value="1"/>
</dbReference>
<dbReference type="InterPro" id="IPR000387">
    <property type="entry name" value="Tyr_Pase_dom"/>
</dbReference>
<dbReference type="PROSITE" id="PS00383">
    <property type="entry name" value="TYR_PHOSPHATASE_1"/>
    <property type="match status" value="1"/>
</dbReference>
<dbReference type="InterPro" id="IPR016130">
    <property type="entry name" value="Tyr_Pase_AS"/>
</dbReference>
<dbReference type="STRING" id="1173061.A0A0J9XJ43"/>
<dbReference type="GO" id="GO:0043491">
    <property type="term" value="P:phosphatidylinositol 3-kinase/protein kinase B signal transduction"/>
    <property type="evidence" value="ECO:0007669"/>
    <property type="project" value="TreeGrafter"/>
</dbReference>
<dbReference type="PANTHER" id="PTHR12305:SF81">
    <property type="entry name" value="PHOSPHATIDYLINOSITOL 3,4,5-TRISPHOSPHATE 3-PHOSPHATASE AND DUAL-SPECIFICITY PROTEIN PHOSPHATASE PTEN"/>
    <property type="match status" value="1"/>
</dbReference>
<dbReference type="PROSITE" id="PS51181">
    <property type="entry name" value="PPASE_TENSIN"/>
    <property type="match status" value="1"/>
</dbReference>
<feature type="domain" description="Phosphatase tensin-type" evidence="4">
    <location>
        <begin position="14"/>
        <end position="188"/>
    </location>
</feature>
<gene>
    <name evidence="5" type="ORF">BN980_GECA20s00604g</name>
</gene>
<sequence>MASILRYCVAMPKKQCKTGTGSLDLAYITPNLIVCSMPTSDVIKGWYRIWLKDLLEFLHQKHNSAWHIWNFQAEPTGYGDHEVFGKVDHFPFPDHNPPPFEMLPQIVCSIESHLIQNKNNVAILHCKAGKGRSGTVACAYLIMKFKMTFDQATQVFTNSRMRSAFGEGVSINSQRRYLRYTHDYVHVLNQQYKPIDVEIDAIKIYGHLYEDIDLKIAKYTKGGCVISDLYQFSQNDVVDRTSAVLVFKPQRLIVLPADICVMTQRTKVVGGKLPIIHSSAYMWFNVFFETYGSIEGFDFCQINGRIEVPWKEMDGYKGTSKRGSELFEKIEVYWHVTKGSLQLN</sequence>
<dbReference type="OrthoDB" id="16692at2759"/>
<name>A0A0J9XJ43_GEOCN</name>
<dbReference type="GO" id="GO:0005829">
    <property type="term" value="C:cytosol"/>
    <property type="evidence" value="ECO:0007669"/>
    <property type="project" value="TreeGrafter"/>
</dbReference>
<evidence type="ECO:0000259" key="4">
    <source>
        <dbReference type="PROSITE" id="PS51181"/>
    </source>
</evidence>
<dbReference type="GO" id="GO:0004725">
    <property type="term" value="F:protein tyrosine phosphatase activity"/>
    <property type="evidence" value="ECO:0007669"/>
    <property type="project" value="TreeGrafter"/>
</dbReference>
<dbReference type="GO" id="GO:0042995">
    <property type="term" value="C:cell projection"/>
    <property type="evidence" value="ECO:0007669"/>
    <property type="project" value="TreeGrafter"/>
</dbReference>
<dbReference type="InterPro" id="IPR029023">
    <property type="entry name" value="Tensin_phosphatase"/>
</dbReference>
<dbReference type="GO" id="GO:0016314">
    <property type="term" value="F:phosphatidylinositol-3,4,5-trisphosphate 3-phosphatase activity"/>
    <property type="evidence" value="ECO:0007669"/>
    <property type="project" value="UniProtKB-EC"/>
</dbReference>
<dbReference type="EMBL" id="CCBN010000020">
    <property type="protein sequence ID" value="CDO57288.1"/>
    <property type="molecule type" value="Genomic_DNA"/>
</dbReference>
<evidence type="ECO:0000259" key="3">
    <source>
        <dbReference type="PROSITE" id="PS50056"/>
    </source>
</evidence>
<dbReference type="InterPro" id="IPR029021">
    <property type="entry name" value="Prot-tyrosine_phosphatase-like"/>
</dbReference>
<protein>
    <recommendedName>
        <fullName evidence="1">phosphatidylinositol-3,4,5-trisphosphate 3-phosphatase</fullName>
        <ecNumber evidence="1">3.1.3.67</ecNumber>
    </recommendedName>
</protein>
<evidence type="ECO:0000313" key="6">
    <source>
        <dbReference type="Proteomes" id="UP000242525"/>
    </source>
</evidence>
<dbReference type="GO" id="GO:0046856">
    <property type="term" value="P:phosphatidylinositol dephosphorylation"/>
    <property type="evidence" value="ECO:0007669"/>
    <property type="project" value="TreeGrafter"/>
</dbReference>
<dbReference type="GO" id="GO:0005634">
    <property type="term" value="C:nucleus"/>
    <property type="evidence" value="ECO:0007669"/>
    <property type="project" value="TreeGrafter"/>
</dbReference>
<evidence type="ECO:0000256" key="1">
    <source>
        <dbReference type="ARBA" id="ARBA00013015"/>
    </source>
</evidence>
<evidence type="ECO:0000313" key="5">
    <source>
        <dbReference type="EMBL" id="CDO57288.1"/>
    </source>
</evidence>
<organism evidence="5 6">
    <name type="scientific">Geotrichum candidum</name>
    <name type="common">Oospora lactis</name>
    <name type="synonym">Dipodascus geotrichum</name>
    <dbReference type="NCBI Taxonomy" id="1173061"/>
    <lineage>
        <taxon>Eukaryota</taxon>
        <taxon>Fungi</taxon>
        <taxon>Dikarya</taxon>
        <taxon>Ascomycota</taxon>
        <taxon>Saccharomycotina</taxon>
        <taxon>Dipodascomycetes</taxon>
        <taxon>Dipodascales</taxon>
        <taxon>Dipodascaceae</taxon>
        <taxon>Geotrichum</taxon>
    </lineage>
</organism>
<dbReference type="Pfam" id="PF00782">
    <property type="entry name" value="DSPc"/>
    <property type="match status" value="1"/>
</dbReference>
<dbReference type="InterPro" id="IPR000340">
    <property type="entry name" value="Dual-sp_phosphatase_cat-dom"/>
</dbReference>
<dbReference type="EC" id="3.1.3.67" evidence="1"/>
<proteinExistence type="predicted"/>
<comment type="caution">
    <text evidence="5">The sequence shown here is derived from an EMBL/GenBank/DDBJ whole genome shotgun (WGS) entry which is preliminary data.</text>
</comment>
<dbReference type="InterPro" id="IPR051281">
    <property type="entry name" value="Dual-spec_lipid-protein_phosph"/>
</dbReference>
<dbReference type="AlphaFoldDB" id="A0A0J9XJ43"/>
<dbReference type="CDD" id="cd14497">
    <property type="entry name" value="PTP_PTEN-like"/>
    <property type="match status" value="1"/>
</dbReference>
<dbReference type="GO" id="GO:0005886">
    <property type="term" value="C:plasma membrane"/>
    <property type="evidence" value="ECO:0007669"/>
    <property type="project" value="TreeGrafter"/>
</dbReference>
<feature type="domain" description="Tyrosine specific protein phosphatases" evidence="3">
    <location>
        <begin position="101"/>
        <end position="160"/>
    </location>
</feature>
<keyword evidence="6" id="KW-1185">Reference proteome</keyword>
<reference evidence="5" key="1">
    <citation type="submission" date="2014-03" db="EMBL/GenBank/DDBJ databases">
        <authorList>
            <person name="Casaregola S."/>
        </authorList>
    </citation>
    <scope>NUCLEOTIDE SEQUENCE [LARGE SCALE GENOMIC DNA]</scope>
    <source>
        <strain evidence="5">CLIB 918</strain>
    </source>
</reference>
<evidence type="ECO:0000256" key="2">
    <source>
        <dbReference type="ARBA" id="ARBA00022801"/>
    </source>
</evidence>
<keyword evidence="2" id="KW-0378">Hydrolase</keyword>
<accession>A0A0J9XJ43</accession>
<dbReference type="Gene3D" id="3.90.190.10">
    <property type="entry name" value="Protein tyrosine phosphatase superfamily"/>
    <property type="match status" value="1"/>
</dbReference>
<dbReference type="PANTHER" id="PTHR12305">
    <property type="entry name" value="PHOSPHATASE WITH HOMOLOGY TO TENSIN"/>
    <property type="match status" value="1"/>
</dbReference>